<feature type="domain" description="N-acetyltransferase" evidence="3">
    <location>
        <begin position="6"/>
        <end position="167"/>
    </location>
</feature>
<sequence length="168" mass="18917">MSGKGITIRHISADEFDIFRRIRLEALHAEPSSFASSAQDWEVLADEEWRRRLSDPVFVAFRGDQPVGVMGLLLQRSSKMAHRATLIMVYVHKDLRGVGLAKDLLGTVIAYALNEGIVQLELVVSAENPKAISFYRREGFSEIGRIPGGVRHNGREIDDIMMARRLTR</sequence>
<dbReference type="PANTHER" id="PTHR43877">
    <property type="entry name" value="AMINOALKYLPHOSPHONATE N-ACETYLTRANSFERASE-RELATED-RELATED"/>
    <property type="match status" value="1"/>
</dbReference>
<dbReference type="RefSeq" id="WP_015918002.1">
    <property type="nucleotide sequence ID" value="NZ_BAYX01000026.1"/>
</dbReference>
<name>A0AA87U7K8_RHIRH</name>
<protein>
    <recommendedName>
        <fullName evidence="3">N-acetyltransferase domain-containing protein</fullName>
    </recommendedName>
</protein>
<evidence type="ECO:0000313" key="5">
    <source>
        <dbReference type="Proteomes" id="UP000026941"/>
    </source>
</evidence>
<evidence type="ECO:0000313" key="4">
    <source>
        <dbReference type="EMBL" id="GAJ96822.1"/>
    </source>
</evidence>
<dbReference type="InterPro" id="IPR016181">
    <property type="entry name" value="Acyl_CoA_acyltransferase"/>
</dbReference>
<evidence type="ECO:0000256" key="2">
    <source>
        <dbReference type="ARBA" id="ARBA00023315"/>
    </source>
</evidence>
<gene>
    <name evidence="4" type="ORF">RRH01S_26_00180</name>
</gene>
<accession>A0AA87U7K8</accession>
<dbReference type="InterPro" id="IPR000182">
    <property type="entry name" value="GNAT_dom"/>
</dbReference>
<dbReference type="CDD" id="cd04301">
    <property type="entry name" value="NAT_SF"/>
    <property type="match status" value="1"/>
</dbReference>
<dbReference type="PANTHER" id="PTHR43877:SF2">
    <property type="entry name" value="AMINOALKYLPHOSPHONATE N-ACETYLTRANSFERASE-RELATED"/>
    <property type="match status" value="1"/>
</dbReference>
<dbReference type="InterPro" id="IPR050832">
    <property type="entry name" value="Bact_Acetyltransf"/>
</dbReference>
<evidence type="ECO:0000259" key="3">
    <source>
        <dbReference type="PROSITE" id="PS51186"/>
    </source>
</evidence>
<keyword evidence="2" id="KW-0012">Acyltransferase</keyword>
<dbReference type="EMBL" id="BAYX01000026">
    <property type="protein sequence ID" value="GAJ96822.1"/>
    <property type="molecule type" value="Genomic_DNA"/>
</dbReference>
<dbReference type="GO" id="GO:0016747">
    <property type="term" value="F:acyltransferase activity, transferring groups other than amino-acyl groups"/>
    <property type="evidence" value="ECO:0007669"/>
    <property type="project" value="InterPro"/>
</dbReference>
<dbReference type="PROSITE" id="PS51186">
    <property type="entry name" value="GNAT"/>
    <property type="match status" value="1"/>
</dbReference>
<proteinExistence type="predicted"/>
<dbReference type="Pfam" id="PF00583">
    <property type="entry name" value="Acetyltransf_1"/>
    <property type="match status" value="1"/>
</dbReference>
<comment type="caution">
    <text evidence="4">The sequence shown here is derived from an EMBL/GenBank/DDBJ whole genome shotgun (WGS) entry which is preliminary data.</text>
</comment>
<keyword evidence="1" id="KW-0808">Transferase</keyword>
<reference evidence="4 5" key="1">
    <citation type="submission" date="2014-05" db="EMBL/GenBank/DDBJ databases">
        <title>Whole genome shotgun sequence of Rhizobium rhizogenes NBRC 13257.</title>
        <authorList>
            <person name="Katano-Makiyama Y."/>
            <person name="Hosoyama A."/>
            <person name="Hashimoto M."/>
            <person name="Hosoyama Y."/>
            <person name="Noguchi M."/>
            <person name="Tsuchikane K."/>
            <person name="Kimura A."/>
            <person name="Ohji S."/>
            <person name="Ichikawa N."/>
            <person name="Yamazoe A."/>
            <person name="Fujita N."/>
        </authorList>
    </citation>
    <scope>NUCLEOTIDE SEQUENCE [LARGE SCALE GENOMIC DNA]</scope>
    <source>
        <strain evidence="4 5">NBRC 13257</strain>
    </source>
</reference>
<dbReference type="Gene3D" id="3.40.630.30">
    <property type="match status" value="1"/>
</dbReference>
<dbReference type="AlphaFoldDB" id="A0AA87U7K8"/>
<dbReference type="Proteomes" id="UP000026941">
    <property type="component" value="Unassembled WGS sequence"/>
</dbReference>
<dbReference type="SUPFAM" id="SSF55729">
    <property type="entry name" value="Acyl-CoA N-acyltransferases (Nat)"/>
    <property type="match status" value="1"/>
</dbReference>
<organism evidence="4 5">
    <name type="scientific">Rhizobium rhizogenes NBRC 13257</name>
    <dbReference type="NCBI Taxonomy" id="1220581"/>
    <lineage>
        <taxon>Bacteria</taxon>
        <taxon>Pseudomonadati</taxon>
        <taxon>Pseudomonadota</taxon>
        <taxon>Alphaproteobacteria</taxon>
        <taxon>Hyphomicrobiales</taxon>
        <taxon>Rhizobiaceae</taxon>
        <taxon>Rhizobium/Agrobacterium group</taxon>
        <taxon>Rhizobium</taxon>
    </lineage>
</organism>
<evidence type="ECO:0000256" key="1">
    <source>
        <dbReference type="ARBA" id="ARBA00022679"/>
    </source>
</evidence>